<dbReference type="Gene3D" id="1.20.140.10">
    <property type="entry name" value="Butyryl-CoA Dehydrogenase, subunit A, domain 3"/>
    <property type="match status" value="1"/>
</dbReference>
<evidence type="ECO:0000313" key="9">
    <source>
        <dbReference type="Proteomes" id="UP000030755"/>
    </source>
</evidence>
<protein>
    <submittedName>
        <fullName evidence="8">Acyl-CoA dehydrogenase NM domain-like protein</fullName>
    </submittedName>
    <submittedName>
        <fullName evidence="7">Acyl-CoA dehydrogenase/oxidase domain-containing protein</fullName>
    </submittedName>
</protein>
<reference evidence="10" key="2">
    <citation type="journal article" date="2018" name="Nat. Microbiol.">
        <title>Leveraging single-cell genomics to expand the fungal tree of life.</title>
        <authorList>
            <person name="Ahrendt S.R."/>
            <person name="Quandt C.A."/>
            <person name="Ciobanu D."/>
            <person name="Clum A."/>
            <person name="Salamov A."/>
            <person name="Andreopoulos B."/>
            <person name="Cheng J.F."/>
            <person name="Woyke T."/>
            <person name="Pelin A."/>
            <person name="Henrissat B."/>
            <person name="Reynolds N.K."/>
            <person name="Benny G.L."/>
            <person name="Smith M.E."/>
            <person name="James T.Y."/>
            <person name="Grigoriev I.V."/>
        </authorList>
    </citation>
    <scope>NUCLEOTIDE SEQUENCE [LARGE SCALE GENOMIC DNA]</scope>
    <source>
        <strain evidence="10">CSF55</strain>
    </source>
</reference>
<dbReference type="STRING" id="988480.A0A075AQK6"/>
<keyword evidence="5" id="KW-0560">Oxidoreductase</keyword>
<organism evidence="7 9">
    <name type="scientific">Rozella allomycis (strain CSF55)</name>
    <dbReference type="NCBI Taxonomy" id="988480"/>
    <lineage>
        <taxon>Eukaryota</taxon>
        <taxon>Fungi</taxon>
        <taxon>Fungi incertae sedis</taxon>
        <taxon>Cryptomycota</taxon>
        <taxon>Cryptomycota incertae sedis</taxon>
        <taxon>Rozella</taxon>
    </lineage>
</organism>
<dbReference type="InterPro" id="IPR001199">
    <property type="entry name" value="Cyt_B5-like_heme/steroid-bd"/>
</dbReference>
<evidence type="ECO:0000256" key="2">
    <source>
        <dbReference type="ARBA" id="ARBA00009347"/>
    </source>
</evidence>
<comment type="similarity">
    <text evidence="2">Belongs to the acyl-CoA dehydrogenase family.</text>
</comment>
<dbReference type="OrthoDB" id="10254877at2759"/>
<dbReference type="Pfam" id="PF02770">
    <property type="entry name" value="Acyl-CoA_dh_M"/>
    <property type="match status" value="1"/>
</dbReference>
<dbReference type="Gene3D" id="3.10.120.10">
    <property type="entry name" value="Cytochrome b5-like heme/steroid binding domain"/>
    <property type="match status" value="1"/>
</dbReference>
<evidence type="ECO:0000313" key="8">
    <source>
        <dbReference type="EMBL" id="RKP21917.1"/>
    </source>
</evidence>
<comment type="cofactor">
    <cofactor evidence="1">
        <name>FAD</name>
        <dbReference type="ChEBI" id="CHEBI:57692"/>
    </cofactor>
</comment>
<dbReference type="Gene3D" id="1.10.540.10">
    <property type="entry name" value="Acyl-CoA dehydrogenase/oxidase, N-terminal domain"/>
    <property type="match status" value="1"/>
</dbReference>
<dbReference type="InterPro" id="IPR037069">
    <property type="entry name" value="AcylCoA_DH/ox_N_sf"/>
</dbReference>
<dbReference type="InterPro" id="IPR046373">
    <property type="entry name" value="Acyl-CoA_Oxase/DH_mid-dom_sf"/>
</dbReference>
<dbReference type="Gene3D" id="2.40.110.10">
    <property type="entry name" value="Butyryl-CoA Dehydrogenase, subunit A, domain 2"/>
    <property type="match status" value="1"/>
</dbReference>
<dbReference type="SUPFAM" id="SSF56645">
    <property type="entry name" value="Acyl-CoA dehydrogenase NM domain-like"/>
    <property type="match status" value="1"/>
</dbReference>
<evidence type="ECO:0000256" key="4">
    <source>
        <dbReference type="ARBA" id="ARBA00022827"/>
    </source>
</evidence>
<keyword evidence="4" id="KW-0274">FAD</keyword>
<dbReference type="GO" id="GO:0005737">
    <property type="term" value="C:cytoplasm"/>
    <property type="evidence" value="ECO:0007669"/>
    <property type="project" value="TreeGrafter"/>
</dbReference>
<dbReference type="Proteomes" id="UP000030755">
    <property type="component" value="Unassembled WGS sequence"/>
</dbReference>
<dbReference type="OMA" id="YQCEKMG"/>
<dbReference type="GO" id="GO:0050660">
    <property type="term" value="F:flavin adenine dinucleotide binding"/>
    <property type="evidence" value="ECO:0007669"/>
    <property type="project" value="InterPro"/>
</dbReference>
<name>A0A075AQK6_ROZAC</name>
<dbReference type="InterPro" id="IPR036250">
    <property type="entry name" value="AcylCo_DH-like_C"/>
</dbReference>
<dbReference type="Pfam" id="PF02771">
    <property type="entry name" value="Acyl-CoA_dh_N"/>
    <property type="match status" value="1"/>
</dbReference>
<feature type="domain" description="Cytochrome b5 heme-binding" evidence="6">
    <location>
        <begin position="1"/>
        <end position="77"/>
    </location>
</feature>
<dbReference type="InterPro" id="IPR009075">
    <property type="entry name" value="AcylCo_DH/oxidase_C"/>
</dbReference>
<keyword evidence="3" id="KW-0285">Flavoprotein</keyword>
<dbReference type="FunFam" id="2.40.110.10:FF:000002">
    <property type="entry name" value="Acyl-CoA dehydrogenase fadE12"/>
    <property type="match status" value="1"/>
</dbReference>
<dbReference type="Pfam" id="PF00441">
    <property type="entry name" value="Acyl-CoA_dh_1"/>
    <property type="match status" value="1"/>
</dbReference>
<dbReference type="Proteomes" id="UP000281549">
    <property type="component" value="Unassembled WGS sequence"/>
</dbReference>
<evidence type="ECO:0000313" key="10">
    <source>
        <dbReference type="Proteomes" id="UP000281549"/>
    </source>
</evidence>
<evidence type="ECO:0000256" key="1">
    <source>
        <dbReference type="ARBA" id="ARBA00001974"/>
    </source>
</evidence>
<accession>A0A075AQK6</accession>
<dbReference type="SUPFAM" id="SSF47203">
    <property type="entry name" value="Acyl-CoA dehydrogenase C-terminal domain-like"/>
    <property type="match status" value="1"/>
</dbReference>
<dbReference type="SMART" id="SM01117">
    <property type="entry name" value="Cyt-b5"/>
    <property type="match status" value="1"/>
</dbReference>
<sequence length="514" mass="57208">MKSFTLEEVSKHKSANDIWIAINGNVYDVTNWLIDHPGGRAILLKHGGTDASEQFAKFHNPNILNSIGSKFLIGKLGLPQAIDKEVKPKEALSFGDGVAFGDPQWYQGVKSPYYDESHYRLRNCIREFVDKEIMPFAHEWNEQGYLPKDIYLKFGKAGYLACISPIPEKYLKYPMPCGLTLKTFDPFHELVLADELCRCGSGGVVWGLIGGLPPILHFGSEELKQKVIPECVSGEKICCLCITEPYAGSDVANIKTTATLTPDGEHFIVNGEKKWITNGMFADFFTVAVRTGGEGAGGISLLLLERSMPGLTTRKINTSGQWCSGTAYITFENVKVPKSNIIGQINQGFKVIMYNFNHERVGMAIQCVRFSRVCYEEAFKYSLKRKTFGKLLIQHPVIRQKLANMIRQIESLAVWTESIVYQTKTLSKKEQNLLLGGPTALLKAHSSFVFEYCAREAAQIFGGLAFTRGGQAEKVERLYRDVRAYAIPGGSEEIMLDLGAKQAIKMSQLNGAKL</sequence>
<dbReference type="PROSITE" id="PS50255">
    <property type="entry name" value="CYTOCHROME_B5_2"/>
    <property type="match status" value="1"/>
</dbReference>
<keyword evidence="9" id="KW-1185">Reference proteome</keyword>
<dbReference type="SUPFAM" id="SSF55856">
    <property type="entry name" value="Cytochrome b5-like heme/steroid binding domain"/>
    <property type="match status" value="1"/>
</dbReference>
<proteinExistence type="inferred from homology"/>
<dbReference type="PANTHER" id="PTHR48083">
    <property type="entry name" value="MEDIUM-CHAIN SPECIFIC ACYL-COA DEHYDROGENASE, MITOCHONDRIAL-RELATED"/>
    <property type="match status" value="1"/>
</dbReference>
<dbReference type="EMBL" id="ML004921">
    <property type="protein sequence ID" value="RKP21917.1"/>
    <property type="molecule type" value="Genomic_DNA"/>
</dbReference>
<evidence type="ECO:0000256" key="5">
    <source>
        <dbReference type="ARBA" id="ARBA00023002"/>
    </source>
</evidence>
<dbReference type="InterPro" id="IPR013786">
    <property type="entry name" value="AcylCoA_DH/ox_N"/>
</dbReference>
<reference evidence="8" key="3">
    <citation type="submission" date="2018-08" db="EMBL/GenBank/DDBJ databases">
        <title>Leveraging single-cell genomics to expand the Fungal Tree of Life.</title>
        <authorList>
            <consortium name="DOE Joint Genome Institute"/>
            <person name="Ahrendt S.R."/>
            <person name="Quandt C.A."/>
            <person name="Ciobanu D."/>
            <person name="Clum A."/>
            <person name="Salamov A."/>
            <person name="Andreopoulos B."/>
            <person name="Cheng J.-F."/>
            <person name="Woyke T."/>
            <person name="Pelin A."/>
            <person name="Henrissat B."/>
            <person name="Reynolds N."/>
            <person name="Benny G.L."/>
            <person name="Smith M.E."/>
            <person name="James T.Y."/>
            <person name="Grigoriev I.V."/>
        </authorList>
    </citation>
    <scope>NUCLEOTIDE SEQUENCE</scope>
    <source>
        <strain evidence="8">CSF55</strain>
    </source>
</reference>
<dbReference type="InterPro" id="IPR036400">
    <property type="entry name" value="Cyt_B5-like_heme/steroid_sf"/>
</dbReference>
<dbReference type="Pfam" id="PF00173">
    <property type="entry name" value="Cyt-b5"/>
    <property type="match status" value="1"/>
</dbReference>
<dbReference type="GO" id="GO:0033539">
    <property type="term" value="P:fatty acid beta-oxidation using acyl-CoA dehydrogenase"/>
    <property type="evidence" value="ECO:0007669"/>
    <property type="project" value="TreeGrafter"/>
</dbReference>
<dbReference type="InterPro" id="IPR006091">
    <property type="entry name" value="Acyl-CoA_Oxase/DH_mid-dom"/>
</dbReference>
<evidence type="ECO:0000256" key="3">
    <source>
        <dbReference type="ARBA" id="ARBA00022630"/>
    </source>
</evidence>
<evidence type="ECO:0000313" key="7">
    <source>
        <dbReference type="EMBL" id="EPZ30990.1"/>
    </source>
</evidence>
<dbReference type="InterPro" id="IPR009100">
    <property type="entry name" value="AcylCoA_DH/oxidase_NM_dom_sf"/>
</dbReference>
<evidence type="ECO:0000259" key="6">
    <source>
        <dbReference type="PROSITE" id="PS50255"/>
    </source>
</evidence>
<dbReference type="EMBL" id="KE561324">
    <property type="protein sequence ID" value="EPZ30990.1"/>
    <property type="molecule type" value="Genomic_DNA"/>
</dbReference>
<dbReference type="HOGENOM" id="CLU_018204_4_4_1"/>
<reference evidence="7 9" key="1">
    <citation type="journal article" date="2013" name="Curr. Biol.">
        <title>Shared signatures of parasitism and phylogenomics unite Cryptomycota and microsporidia.</title>
        <authorList>
            <person name="James T.Y."/>
            <person name="Pelin A."/>
            <person name="Bonen L."/>
            <person name="Ahrendt S."/>
            <person name="Sain D."/>
            <person name="Corradi N."/>
            <person name="Stajich J.E."/>
        </authorList>
    </citation>
    <scope>NUCLEOTIDE SEQUENCE [LARGE SCALE GENOMIC DNA]</scope>
    <source>
        <strain evidence="7 9">CSF55</strain>
        <strain evidence="7 9">CSF55</strain>
    </source>
</reference>
<dbReference type="GO" id="GO:0003995">
    <property type="term" value="F:acyl-CoA dehydrogenase activity"/>
    <property type="evidence" value="ECO:0007669"/>
    <property type="project" value="TreeGrafter"/>
</dbReference>
<gene>
    <name evidence="7" type="ORF">O9G_001463</name>
    <name evidence="8" type="ORF">ROZALSC1DRAFT_26711</name>
</gene>
<dbReference type="PANTHER" id="PTHR48083:SF28">
    <property type="entry name" value="ACYL-COA DEHYDROGENASE FAMILY PROTEIN (AFU_ORTHOLOGUE AFUA_6G10880)-RELATED"/>
    <property type="match status" value="1"/>
</dbReference>
<dbReference type="InterPro" id="IPR050741">
    <property type="entry name" value="Acyl-CoA_dehydrogenase"/>
</dbReference>
<dbReference type="AlphaFoldDB" id="A0A075AQK6"/>